<dbReference type="SUPFAM" id="SSF57667">
    <property type="entry name" value="beta-beta-alpha zinc fingers"/>
    <property type="match status" value="4"/>
</dbReference>
<evidence type="ECO:0000256" key="3">
    <source>
        <dbReference type="ARBA" id="ARBA00022737"/>
    </source>
</evidence>
<proteinExistence type="evidence at transcript level"/>
<feature type="domain" description="C2H2-type" evidence="9">
    <location>
        <begin position="137"/>
        <end position="164"/>
    </location>
</feature>
<dbReference type="PROSITE" id="PS50157">
    <property type="entry name" value="ZINC_FINGER_C2H2_2"/>
    <property type="match status" value="8"/>
</dbReference>
<keyword evidence="5" id="KW-0862">Zinc</keyword>
<dbReference type="InterPro" id="IPR036236">
    <property type="entry name" value="Znf_C2H2_sf"/>
</dbReference>
<dbReference type="GO" id="GO:0008270">
    <property type="term" value="F:zinc ion binding"/>
    <property type="evidence" value="ECO:0007669"/>
    <property type="project" value="UniProtKB-KW"/>
</dbReference>
<dbReference type="PANTHER" id="PTHR16515:SF49">
    <property type="entry name" value="GASTRULA ZINC FINGER PROTEIN XLCGF49.1-LIKE-RELATED"/>
    <property type="match status" value="1"/>
</dbReference>
<evidence type="ECO:0000256" key="8">
    <source>
        <dbReference type="SAM" id="MobiDB-lite"/>
    </source>
</evidence>
<feature type="domain" description="C2H2-type" evidence="9">
    <location>
        <begin position="253"/>
        <end position="280"/>
    </location>
</feature>
<dbReference type="GO" id="GO:0005694">
    <property type="term" value="C:chromosome"/>
    <property type="evidence" value="ECO:0007669"/>
    <property type="project" value="UniProtKB-ARBA"/>
</dbReference>
<keyword evidence="4 7" id="KW-0863">Zinc-finger</keyword>
<feature type="domain" description="C2H2-type" evidence="9">
    <location>
        <begin position="193"/>
        <end position="221"/>
    </location>
</feature>
<dbReference type="FunFam" id="3.30.160.60:FF:000446">
    <property type="entry name" value="Zinc finger protein"/>
    <property type="match status" value="1"/>
</dbReference>
<feature type="domain" description="C2H2-type" evidence="9">
    <location>
        <begin position="80"/>
        <end position="103"/>
    </location>
</feature>
<dbReference type="GO" id="GO:0005634">
    <property type="term" value="C:nucleus"/>
    <property type="evidence" value="ECO:0007669"/>
    <property type="project" value="UniProtKB-SubCell"/>
</dbReference>
<feature type="domain" description="C2H2-type" evidence="9">
    <location>
        <begin position="108"/>
        <end position="130"/>
    </location>
</feature>
<evidence type="ECO:0000259" key="9">
    <source>
        <dbReference type="PROSITE" id="PS50157"/>
    </source>
</evidence>
<feature type="domain" description="C2H2-type" evidence="9">
    <location>
        <begin position="281"/>
        <end position="309"/>
    </location>
</feature>
<evidence type="ECO:0000256" key="7">
    <source>
        <dbReference type="PROSITE-ProRule" id="PRU00042"/>
    </source>
</evidence>
<evidence type="ECO:0000313" key="10">
    <source>
        <dbReference type="EMBL" id="JAP64560.1"/>
    </source>
</evidence>
<dbReference type="GO" id="GO:0045893">
    <property type="term" value="P:positive regulation of DNA-templated transcription"/>
    <property type="evidence" value="ECO:0007669"/>
    <property type="project" value="UniProtKB-ARBA"/>
</dbReference>
<dbReference type="FunFam" id="3.30.160.60:FF:001732">
    <property type="entry name" value="Zgc:162936"/>
    <property type="match status" value="1"/>
</dbReference>
<organism evidence="10">
    <name type="scientific">Hyalomma excavatum</name>
    <dbReference type="NCBI Taxonomy" id="257692"/>
    <lineage>
        <taxon>Eukaryota</taxon>
        <taxon>Metazoa</taxon>
        <taxon>Ecdysozoa</taxon>
        <taxon>Arthropoda</taxon>
        <taxon>Chelicerata</taxon>
        <taxon>Arachnida</taxon>
        <taxon>Acari</taxon>
        <taxon>Parasitiformes</taxon>
        <taxon>Ixodida</taxon>
        <taxon>Ixodoidea</taxon>
        <taxon>Ixodidae</taxon>
        <taxon>Hyalomminae</taxon>
        <taxon>Hyalomma</taxon>
    </lineage>
</organism>
<dbReference type="AlphaFoldDB" id="A0A131XEQ4"/>
<evidence type="ECO:0000256" key="5">
    <source>
        <dbReference type="ARBA" id="ARBA00022833"/>
    </source>
</evidence>
<sequence length="432" mass="47309">YIDGKEPRQSHKHATLRLLREAGVMDGDQGTFDGRLGGAGKKRGNRSVSRYHECGVCGKSFTKKHYLDDHRIIHLGVKPHACPICGKRFAGRSNFNYHKRSHTRTVLYACELCPSRFCKKQSLNRHKQLHYRGVNLYHCDECGKGLRSKKGLEKHHLWHKGEKPYTCHLCPAAFMYSNDLDRHSLVHTGERPHACSVCQKSFAQKKNLDFHMYRVHSGPVPRGSDGNGMTGPSLPSGLSSGTSPGLPQVDENFSCHLCPAIFECSSDMDKHVVTHIGERPHICPLCQKCFAWKNNLVLHMQRRHSGVKASVEATDMKGELTLLNGLPSTLAPDITSADIKLEPGSPTATLPPVITTASIKAEPASPTAMSFPIIGSVDIKAEPSSPTTLQPPNITSIAIKAEPCCPTTSPPIGTSIRIKAEPSSPTATPPFV</sequence>
<dbReference type="InterPro" id="IPR050331">
    <property type="entry name" value="Zinc_finger"/>
</dbReference>
<feature type="domain" description="C2H2-type" evidence="9">
    <location>
        <begin position="165"/>
        <end position="192"/>
    </location>
</feature>
<dbReference type="FunFam" id="3.30.160.60:FF:000065">
    <property type="entry name" value="B-cell CLL/lymphoma 6, member B"/>
    <property type="match status" value="1"/>
</dbReference>
<feature type="domain" description="C2H2-type" evidence="9">
    <location>
        <begin position="52"/>
        <end position="79"/>
    </location>
</feature>
<accession>A0A131XEQ4</accession>
<dbReference type="PANTHER" id="PTHR16515">
    <property type="entry name" value="PR DOMAIN ZINC FINGER PROTEIN"/>
    <property type="match status" value="1"/>
</dbReference>
<feature type="region of interest" description="Disordered" evidence="8">
    <location>
        <begin position="413"/>
        <end position="432"/>
    </location>
</feature>
<comment type="subcellular location">
    <subcellularLocation>
        <location evidence="1">Nucleus</location>
    </subcellularLocation>
</comment>
<dbReference type="GO" id="GO:0043565">
    <property type="term" value="F:sequence-specific DNA binding"/>
    <property type="evidence" value="ECO:0007669"/>
    <property type="project" value="UniProtKB-ARBA"/>
</dbReference>
<dbReference type="Pfam" id="PF00096">
    <property type="entry name" value="zf-C2H2"/>
    <property type="match status" value="3"/>
</dbReference>
<dbReference type="SMART" id="SM00355">
    <property type="entry name" value="ZnF_C2H2"/>
    <property type="match status" value="8"/>
</dbReference>
<evidence type="ECO:0000256" key="6">
    <source>
        <dbReference type="ARBA" id="ARBA00023242"/>
    </source>
</evidence>
<keyword evidence="3" id="KW-0677">Repeat</keyword>
<evidence type="ECO:0000256" key="4">
    <source>
        <dbReference type="ARBA" id="ARBA00022771"/>
    </source>
</evidence>
<dbReference type="FunFam" id="3.30.160.60:FF:000100">
    <property type="entry name" value="Zinc finger 45-like"/>
    <property type="match status" value="1"/>
</dbReference>
<keyword evidence="2" id="KW-0479">Metal-binding</keyword>
<feature type="non-terminal residue" evidence="10">
    <location>
        <position position="1"/>
    </location>
</feature>
<dbReference type="EMBL" id="GEFH01004021">
    <property type="protein sequence ID" value="JAP64560.1"/>
    <property type="molecule type" value="mRNA"/>
</dbReference>
<evidence type="ECO:0000256" key="1">
    <source>
        <dbReference type="ARBA" id="ARBA00004123"/>
    </source>
</evidence>
<feature type="compositionally biased region" description="Low complexity" evidence="8">
    <location>
        <begin position="230"/>
        <end position="243"/>
    </location>
</feature>
<keyword evidence="6" id="KW-0539">Nucleus</keyword>
<feature type="region of interest" description="Disordered" evidence="8">
    <location>
        <begin position="219"/>
        <end position="243"/>
    </location>
</feature>
<dbReference type="PROSITE" id="PS00028">
    <property type="entry name" value="ZINC_FINGER_C2H2_1"/>
    <property type="match status" value="8"/>
</dbReference>
<dbReference type="InterPro" id="IPR013087">
    <property type="entry name" value="Znf_C2H2_type"/>
</dbReference>
<reference evidence="10" key="1">
    <citation type="journal article" date="2017" name="Ticks Tick Borne Dis.">
        <title>An insight into the sialome of Hyalomma excavatum.</title>
        <authorList>
            <person name="Ribeiro J.M."/>
            <person name="Slovak M."/>
            <person name="Francischetti I.M."/>
        </authorList>
    </citation>
    <scope>NUCLEOTIDE SEQUENCE</scope>
    <source>
        <strain evidence="10">Samish</strain>
        <tissue evidence="10">Salivary glands</tissue>
    </source>
</reference>
<evidence type="ECO:0000256" key="2">
    <source>
        <dbReference type="ARBA" id="ARBA00022723"/>
    </source>
</evidence>
<protein>
    <recommendedName>
        <fullName evidence="9">C2H2-type domain-containing protein</fullName>
    </recommendedName>
</protein>
<name>A0A131XEQ4_9ACAR</name>
<dbReference type="Gene3D" id="3.30.160.60">
    <property type="entry name" value="Classic Zinc Finger"/>
    <property type="match status" value="6"/>
</dbReference>